<comment type="subcellular location">
    <subcellularLocation>
        <location evidence="1">Membrane</location>
        <topology evidence="1">Multi-pass membrane protein</topology>
    </subcellularLocation>
</comment>
<feature type="domain" description="Major facilitator superfamily (MFS) profile" evidence="8">
    <location>
        <begin position="43"/>
        <end position="496"/>
    </location>
</feature>
<dbReference type="PANTHER" id="PTHR48022">
    <property type="entry name" value="PLASTIDIC GLUCOSE TRANSPORTER 4"/>
    <property type="match status" value="1"/>
</dbReference>
<dbReference type="GO" id="GO:0005351">
    <property type="term" value="F:carbohydrate:proton symporter activity"/>
    <property type="evidence" value="ECO:0007669"/>
    <property type="project" value="TreeGrafter"/>
</dbReference>
<feature type="transmembrane region" description="Helical" evidence="7">
    <location>
        <begin position="86"/>
        <end position="107"/>
    </location>
</feature>
<keyword evidence="3 7" id="KW-0812">Transmembrane</keyword>
<feature type="transmembrane region" description="Helical" evidence="7">
    <location>
        <begin position="150"/>
        <end position="173"/>
    </location>
</feature>
<evidence type="ECO:0000256" key="5">
    <source>
        <dbReference type="ARBA" id="ARBA00023136"/>
    </source>
</evidence>
<reference evidence="9 10" key="1">
    <citation type="submission" date="2015-01" db="EMBL/GenBank/DDBJ databases">
        <title>The Genome Sequence of Exophiala spinifera CBS89968.</title>
        <authorList>
            <consortium name="The Broad Institute Genomics Platform"/>
            <person name="Cuomo C."/>
            <person name="de Hoog S."/>
            <person name="Gorbushina A."/>
            <person name="Stielow B."/>
            <person name="Teixiera M."/>
            <person name="Abouelleil A."/>
            <person name="Chapman S.B."/>
            <person name="Priest M."/>
            <person name="Young S.K."/>
            <person name="Wortman J."/>
            <person name="Nusbaum C."/>
            <person name="Birren B."/>
        </authorList>
    </citation>
    <scope>NUCLEOTIDE SEQUENCE [LARGE SCALE GENOMIC DNA]</scope>
    <source>
        <strain evidence="9 10">CBS 89968</strain>
    </source>
</reference>
<feature type="transmembrane region" description="Helical" evidence="7">
    <location>
        <begin position="473"/>
        <end position="492"/>
    </location>
</feature>
<evidence type="ECO:0000256" key="1">
    <source>
        <dbReference type="ARBA" id="ARBA00004141"/>
    </source>
</evidence>
<feature type="transmembrane region" description="Helical" evidence="7">
    <location>
        <begin position="40"/>
        <end position="66"/>
    </location>
</feature>
<keyword evidence="5 7" id="KW-0472">Membrane</keyword>
<dbReference type="Pfam" id="PF00083">
    <property type="entry name" value="Sugar_tr"/>
    <property type="match status" value="1"/>
</dbReference>
<evidence type="ECO:0000256" key="4">
    <source>
        <dbReference type="ARBA" id="ARBA00022989"/>
    </source>
</evidence>
<dbReference type="RefSeq" id="XP_016238181.1">
    <property type="nucleotide sequence ID" value="XM_016379504.1"/>
</dbReference>
<dbReference type="InterPro" id="IPR036259">
    <property type="entry name" value="MFS_trans_sf"/>
</dbReference>
<proteinExistence type="inferred from homology"/>
<dbReference type="SUPFAM" id="SSF103473">
    <property type="entry name" value="MFS general substrate transporter"/>
    <property type="match status" value="1"/>
</dbReference>
<feature type="transmembrane region" description="Helical" evidence="7">
    <location>
        <begin position="119"/>
        <end position="144"/>
    </location>
</feature>
<feature type="transmembrane region" description="Helical" evidence="7">
    <location>
        <begin position="373"/>
        <end position="397"/>
    </location>
</feature>
<dbReference type="PANTHER" id="PTHR48022:SF11">
    <property type="entry name" value="MONOSACCHARIDE TRANSPORTER (HXT8), PUTATIVE (AFU_ORTHOLOGUE AFUA_2G08120)-RELATED"/>
    <property type="match status" value="1"/>
</dbReference>
<dbReference type="AlphaFoldDB" id="A0A0D2BH77"/>
<evidence type="ECO:0000256" key="3">
    <source>
        <dbReference type="ARBA" id="ARBA00022692"/>
    </source>
</evidence>
<dbReference type="GeneID" id="27332243"/>
<organism evidence="9 10">
    <name type="scientific">Exophiala spinifera</name>
    <dbReference type="NCBI Taxonomy" id="91928"/>
    <lineage>
        <taxon>Eukaryota</taxon>
        <taxon>Fungi</taxon>
        <taxon>Dikarya</taxon>
        <taxon>Ascomycota</taxon>
        <taxon>Pezizomycotina</taxon>
        <taxon>Eurotiomycetes</taxon>
        <taxon>Chaetothyriomycetidae</taxon>
        <taxon>Chaetothyriales</taxon>
        <taxon>Herpotrichiellaceae</taxon>
        <taxon>Exophiala</taxon>
    </lineage>
</organism>
<dbReference type="PROSITE" id="PS50850">
    <property type="entry name" value="MFS"/>
    <property type="match status" value="1"/>
</dbReference>
<protein>
    <recommendedName>
        <fullName evidence="8">Major facilitator superfamily (MFS) profile domain-containing protein</fullName>
    </recommendedName>
</protein>
<evidence type="ECO:0000313" key="9">
    <source>
        <dbReference type="EMBL" id="KIW17965.1"/>
    </source>
</evidence>
<sequence>MAHHTDDNVVNVPTMAEEDTQHAIEVLHSQEKKINCSKRLVIYCFAMGFGSMSFGFGSAIIATTLGQPSFIEYMNLGPDNPDASHILGAINSLFYAGGFFGCIFASWSNDRLGRKPTIIIAAILMIISGALCAGSVKVGMFMVFRFFLMIWPIILTIITYSGLMFLITVPLWITEVAPPHGRGVLAEIHAWMAVLSYLIAAYTGIGFFYYRSTSHAEWRAPLAFVVLWPLLTLIFTPFLPESPRWLLMNGRSEEAFCIVQRLHRNESDIETEFVLAEFQIMRSQVEFDASLDSSWRILFTRPSYRRRLLLSASVLFILYSTGTQVITNYAPSIYAGLNFSAGTSLQFSGGQILVALLAISISMLFVEKVPRNWMLGGGTMATAIPLAIETVITAKYVGSTNTAGLAAGVAFIYMYTFVYTIFLDGPGYFYASELFPTHLRAKGSTVCMACYCLTNILWTQVAPTAFRNIQWRFYIVFIVNAIVFSICQILFYPNTLNKPLEEVAEMFGDHDLVGLYRGIQAERPSIDEKLHPTSDIGNPQESMVESTK</sequence>
<dbReference type="Proteomes" id="UP000053328">
    <property type="component" value="Unassembled WGS sequence"/>
</dbReference>
<keyword evidence="4 7" id="KW-1133">Transmembrane helix</keyword>
<comment type="similarity">
    <text evidence="2">Belongs to the major facilitator superfamily. Sugar transporter (TC 2.A.1.1) family.</text>
</comment>
<name>A0A0D2BH77_9EURO</name>
<feature type="transmembrane region" description="Helical" evidence="7">
    <location>
        <begin position="185"/>
        <end position="210"/>
    </location>
</feature>
<keyword evidence="10" id="KW-1185">Reference proteome</keyword>
<dbReference type="VEuPathDB" id="FungiDB:PV08_05160"/>
<evidence type="ECO:0000256" key="2">
    <source>
        <dbReference type="ARBA" id="ARBA00010992"/>
    </source>
</evidence>
<gene>
    <name evidence="9" type="ORF">PV08_05160</name>
</gene>
<dbReference type="InterPro" id="IPR050360">
    <property type="entry name" value="MFS_Sugar_Transporters"/>
</dbReference>
<feature type="region of interest" description="Disordered" evidence="6">
    <location>
        <begin position="529"/>
        <end position="548"/>
    </location>
</feature>
<evidence type="ECO:0000313" key="10">
    <source>
        <dbReference type="Proteomes" id="UP000053328"/>
    </source>
</evidence>
<feature type="transmembrane region" description="Helical" evidence="7">
    <location>
        <begin position="308"/>
        <end position="327"/>
    </location>
</feature>
<dbReference type="EMBL" id="KN847494">
    <property type="protein sequence ID" value="KIW17965.1"/>
    <property type="molecule type" value="Genomic_DNA"/>
</dbReference>
<dbReference type="Gene3D" id="1.20.1250.20">
    <property type="entry name" value="MFS general substrate transporter like domains"/>
    <property type="match status" value="1"/>
</dbReference>
<evidence type="ECO:0000256" key="6">
    <source>
        <dbReference type="SAM" id="MobiDB-lite"/>
    </source>
</evidence>
<evidence type="ECO:0000259" key="8">
    <source>
        <dbReference type="PROSITE" id="PS50850"/>
    </source>
</evidence>
<feature type="transmembrane region" description="Helical" evidence="7">
    <location>
        <begin position="347"/>
        <end position="366"/>
    </location>
</feature>
<accession>A0A0D2BH77</accession>
<dbReference type="InterPro" id="IPR020846">
    <property type="entry name" value="MFS_dom"/>
</dbReference>
<dbReference type="OrthoDB" id="6612291at2759"/>
<feature type="transmembrane region" description="Helical" evidence="7">
    <location>
        <begin position="403"/>
        <end position="422"/>
    </location>
</feature>
<dbReference type="GO" id="GO:0016020">
    <property type="term" value="C:membrane"/>
    <property type="evidence" value="ECO:0007669"/>
    <property type="project" value="UniProtKB-SubCell"/>
</dbReference>
<feature type="compositionally biased region" description="Polar residues" evidence="6">
    <location>
        <begin position="535"/>
        <end position="548"/>
    </location>
</feature>
<dbReference type="InterPro" id="IPR005828">
    <property type="entry name" value="MFS_sugar_transport-like"/>
</dbReference>
<evidence type="ECO:0000256" key="7">
    <source>
        <dbReference type="SAM" id="Phobius"/>
    </source>
</evidence>
<dbReference type="HOGENOM" id="CLU_001265_30_13_1"/>
<feature type="transmembrane region" description="Helical" evidence="7">
    <location>
        <begin position="222"/>
        <end position="239"/>
    </location>
</feature>